<dbReference type="PANTHER" id="PTHR43603">
    <property type="entry name" value="COBW DOMAIN-CONTAINING PROTEIN DDB_G0274527"/>
    <property type="match status" value="1"/>
</dbReference>
<evidence type="ECO:0000256" key="4">
    <source>
        <dbReference type="ARBA" id="ARBA00034320"/>
    </source>
</evidence>
<dbReference type="InterPro" id="IPR036627">
    <property type="entry name" value="CobW-likC_sf"/>
</dbReference>
<dbReference type="InterPro" id="IPR011629">
    <property type="entry name" value="CobW-like_C"/>
</dbReference>
<evidence type="ECO:0000256" key="1">
    <source>
        <dbReference type="ARBA" id="ARBA00022741"/>
    </source>
</evidence>
<comment type="catalytic activity">
    <reaction evidence="6">
        <text>GTP + H2O = GDP + phosphate + H(+)</text>
        <dbReference type="Rhea" id="RHEA:19669"/>
        <dbReference type="ChEBI" id="CHEBI:15377"/>
        <dbReference type="ChEBI" id="CHEBI:15378"/>
        <dbReference type="ChEBI" id="CHEBI:37565"/>
        <dbReference type="ChEBI" id="CHEBI:43474"/>
        <dbReference type="ChEBI" id="CHEBI:58189"/>
    </reaction>
    <physiologicalReaction direction="left-to-right" evidence="6">
        <dbReference type="Rhea" id="RHEA:19670"/>
    </physiologicalReaction>
</comment>
<dbReference type="RefSeq" id="WP_090134660.1">
    <property type="nucleotide sequence ID" value="NZ_FOLY01000005.1"/>
</dbReference>
<feature type="domain" description="CobW C-terminal" evidence="7">
    <location>
        <begin position="264"/>
        <end position="381"/>
    </location>
</feature>
<evidence type="ECO:0000256" key="2">
    <source>
        <dbReference type="ARBA" id="ARBA00022801"/>
    </source>
</evidence>
<comment type="function">
    <text evidence="5">Zinc chaperone that directly transfers zinc cofactor to target proteins, thereby activating them. Zinc is transferred from the CXCC motif in the GTPase domain to the zinc binding site in target proteins in a process requiring GTP hydrolysis.</text>
</comment>
<dbReference type="AlphaFoldDB" id="A0A1I1LNI2"/>
<organism evidence="8 9">
    <name type="scientific">Kushneria avicenniae</name>
    <dbReference type="NCBI Taxonomy" id="402385"/>
    <lineage>
        <taxon>Bacteria</taxon>
        <taxon>Pseudomonadati</taxon>
        <taxon>Pseudomonadota</taxon>
        <taxon>Gammaproteobacteria</taxon>
        <taxon>Oceanospirillales</taxon>
        <taxon>Halomonadaceae</taxon>
        <taxon>Kushneria</taxon>
    </lineage>
</organism>
<keyword evidence="9" id="KW-1185">Reference proteome</keyword>
<dbReference type="Pfam" id="PF07683">
    <property type="entry name" value="CobW_C"/>
    <property type="match status" value="1"/>
</dbReference>
<dbReference type="InterPro" id="IPR003495">
    <property type="entry name" value="CobW/HypB/UreG_nucleotide-bd"/>
</dbReference>
<keyword evidence="2" id="KW-0378">Hydrolase</keyword>
<evidence type="ECO:0000256" key="3">
    <source>
        <dbReference type="ARBA" id="ARBA00023186"/>
    </source>
</evidence>
<dbReference type="EMBL" id="FOLY01000005">
    <property type="protein sequence ID" value="SFC74092.1"/>
    <property type="molecule type" value="Genomic_DNA"/>
</dbReference>
<dbReference type="Proteomes" id="UP000199046">
    <property type="component" value="Unassembled WGS sequence"/>
</dbReference>
<sequence length="405" mass="45665">MTTQVPDNRLPVTILSGFLGAGKTTLLNRLLANREGRRVAVIVNDMSEVNIDADLVRGGEAHLSRTEETMVEMTNGCICCTLRGDLIEAVSALAREGRYDALVIESTGISEPLPVAATFEFRDEHDFSLDDIARIDAMITVVDAASMLRDYASTEFLQDRGEVNGEADARTLVDLMVDQIEFADRIILNKISDATPTTQVAVRDIVKSLNAGADVIETDYADVDIEALLDTRLYDPVRSRQHPLWYRELNEPDSHMPESEEYGIKSFVFRARRPFDPQRLDDFIKDGDCWRGVVRAKGLFWLATRPDHVGMMSQAGAFIRTERYGYWWAGMPEERWPNDPGWRDTLQQYWDTQYGDRRNELVFIGQHMDEHAIRAALEACLIELPRGVPLPAATAGLRDPFPAWA</sequence>
<proteinExistence type="inferred from homology"/>
<dbReference type="SUPFAM" id="SSF52540">
    <property type="entry name" value="P-loop containing nucleoside triphosphate hydrolases"/>
    <property type="match status" value="1"/>
</dbReference>
<gene>
    <name evidence="8" type="ORF">SAMN05421848_2562</name>
</gene>
<dbReference type="GO" id="GO:0016787">
    <property type="term" value="F:hydrolase activity"/>
    <property type="evidence" value="ECO:0007669"/>
    <property type="project" value="UniProtKB-KW"/>
</dbReference>
<accession>A0A1I1LNI2</accession>
<dbReference type="OrthoDB" id="9808822at2"/>
<comment type="similarity">
    <text evidence="4">Belongs to the SIMIBI class G3E GTPase family. ZNG1 subfamily.</text>
</comment>
<dbReference type="STRING" id="402385.SAMN05421848_2562"/>
<evidence type="ECO:0000256" key="5">
    <source>
        <dbReference type="ARBA" id="ARBA00045658"/>
    </source>
</evidence>
<dbReference type="CDD" id="cd03112">
    <property type="entry name" value="CobW-like"/>
    <property type="match status" value="1"/>
</dbReference>
<dbReference type="Gene3D" id="3.30.1220.10">
    <property type="entry name" value="CobW-like, C-terminal domain"/>
    <property type="match status" value="1"/>
</dbReference>
<keyword evidence="1" id="KW-0547">Nucleotide-binding</keyword>
<dbReference type="Pfam" id="PF02492">
    <property type="entry name" value="cobW"/>
    <property type="match status" value="1"/>
</dbReference>
<evidence type="ECO:0000313" key="8">
    <source>
        <dbReference type="EMBL" id="SFC74092.1"/>
    </source>
</evidence>
<keyword evidence="3" id="KW-0143">Chaperone</keyword>
<dbReference type="GO" id="GO:0000166">
    <property type="term" value="F:nucleotide binding"/>
    <property type="evidence" value="ECO:0007669"/>
    <property type="project" value="UniProtKB-KW"/>
</dbReference>
<dbReference type="Gene3D" id="3.40.50.300">
    <property type="entry name" value="P-loop containing nucleotide triphosphate hydrolases"/>
    <property type="match status" value="1"/>
</dbReference>
<protein>
    <submittedName>
        <fullName evidence="8">GTPase, G3E family</fullName>
    </submittedName>
</protein>
<name>A0A1I1LNI2_9GAMM</name>
<reference evidence="9" key="1">
    <citation type="submission" date="2016-10" db="EMBL/GenBank/DDBJ databases">
        <authorList>
            <person name="Varghese N."/>
            <person name="Submissions S."/>
        </authorList>
    </citation>
    <scope>NUCLEOTIDE SEQUENCE [LARGE SCALE GENOMIC DNA]</scope>
    <source>
        <strain evidence="9">DSM 23439</strain>
    </source>
</reference>
<dbReference type="SMART" id="SM00833">
    <property type="entry name" value="CobW_C"/>
    <property type="match status" value="1"/>
</dbReference>
<dbReference type="PANTHER" id="PTHR43603:SF1">
    <property type="entry name" value="ZINC-REGULATED GTPASE METALLOPROTEIN ACTIVATOR 1"/>
    <property type="match status" value="1"/>
</dbReference>
<evidence type="ECO:0000259" key="7">
    <source>
        <dbReference type="SMART" id="SM00833"/>
    </source>
</evidence>
<evidence type="ECO:0000256" key="6">
    <source>
        <dbReference type="ARBA" id="ARBA00049117"/>
    </source>
</evidence>
<evidence type="ECO:0000313" key="9">
    <source>
        <dbReference type="Proteomes" id="UP000199046"/>
    </source>
</evidence>
<dbReference type="InterPro" id="IPR051927">
    <property type="entry name" value="Zn_Chap_cDPG_Synth"/>
</dbReference>
<dbReference type="InterPro" id="IPR027417">
    <property type="entry name" value="P-loop_NTPase"/>
</dbReference>